<proteinExistence type="predicted"/>
<organism evidence="1 2">
    <name type="scientific">Phytophthora megakarya</name>
    <dbReference type="NCBI Taxonomy" id="4795"/>
    <lineage>
        <taxon>Eukaryota</taxon>
        <taxon>Sar</taxon>
        <taxon>Stramenopiles</taxon>
        <taxon>Oomycota</taxon>
        <taxon>Peronosporomycetes</taxon>
        <taxon>Peronosporales</taxon>
        <taxon>Peronosporaceae</taxon>
        <taxon>Phytophthora</taxon>
    </lineage>
</organism>
<accession>A0A225WZU8</accession>
<dbReference type="AlphaFoldDB" id="A0A225WZU8"/>
<sequence length="86" mass="9756">MVSCLVQLDERDGNGIYDTHVPKQETVTYVTKDSDVVVAPVQEVQQSVPDESMEEVEEPMQTILMDEVEPEREAIVRLLPQPEQQS</sequence>
<dbReference type="EMBL" id="NBNE01000093">
    <property type="protein sequence ID" value="OWZ22993.1"/>
    <property type="molecule type" value="Genomic_DNA"/>
</dbReference>
<evidence type="ECO:0000313" key="2">
    <source>
        <dbReference type="Proteomes" id="UP000198211"/>
    </source>
</evidence>
<reference evidence="2" key="1">
    <citation type="submission" date="2017-03" db="EMBL/GenBank/DDBJ databases">
        <title>Phytopthora megakarya and P. palmivora, two closely related causual agents of cacao black pod achieved similar genome size and gene model numbers by different mechanisms.</title>
        <authorList>
            <person name="Ali S."/>
            <person name="Shao J."/>
            <person name="Larry D.J."/>
            <person name="Kronmiller B."/>
            <person name="Shen D."/>
            <person name="Strem M.D."/>
            <person name="Melnick R.L."/>
            <person name="Guiltinan M.J."/>
            <person name="Tyler B.M."/>
            <person name="Meinhardt L.W."/>
            <person name="Bailey B.A."/>
        </authorList>
    </citation>
    <scope>NUCLEOTIDE SEQUENCE [LARGE SCALE GENOMIC DNA]</scope>
    <source>
        <strain evidence="2">zdho120</strain>
    </source>
</reference>
<comment type="caution">
    <text evidence="1">The sequence shown here is derived from an EMBL/GenBank/DDBJ whole genome shotgun (WGS) entry which is preliminary data.</text>
</comment>
<name>A0A225WZU8_9STRA</name>
<evidence type="ECO:0000313" key="1">
    <source>
        <dbReference type="EMBL" id="OWZ22993.1"/>
    </source>
</evidence>
<gene>
    <name evidence="1" type="ORF">PHMEG_0002202</name>
</gene>
<protein>
    <submittedName>
        <fullName evidence="1">Polyprotein</fullName>
    </submittedName>
</protein>
<dbReference type="Proteomes" id="UP000198211">
    <property type="component" value="Unassembled WGS sequence"/>
</dbReference>
<keyword evidence="2" id="KW-1185">Reference proteome</keyword>